<protein>
    <submittedName>
        <fullName evidence="1">Uncharacterized protein</fullName>
    </submittedName>
</protein>
<accession>A0ABT4MU26</accession>
<evidence type="ECO:0000313" key="2">
    <source>
        <dbReference type="Proteomes" id="UP001067235"/>
    </source>
</evidence>
<evidence type="ECO:0000313" key="1">
    <source>
        <dbReference type="EMBL" id="MCZ4549751.1"/>
    </source>
</evidence>
<organism evidence="1 2">
    <name type="scientific">Gordonia rubripertincta</name>
    <name type="common">Rhodococcus corallinus</name>
    <dbReference type="NCBI Taxonomy" id="36822"/>
    <lineage>
        <taxon>Bacteria</taxon>
        <taxon>Bacillati</taxon>
        <taxon>Actinomycetota</taxon>
        <taxon>Actinomycetes</taxon>
        <taxon>Mycobacteriales</taxon>
        <taxon>Gordoniaceae</taxon>
        <taxon>Gordonia</taxon>
    </lineage>
</organism>
<proteinExistence type="predicted"/>
<dbReference type="RefSeq" id="WP_301570272.1">
    <property type="nucleotide sequence ID" value="NZ_JAPWIE010000002.1"/>
</dbReference>
<keyword evidence="2" id="KW-1185">Reference proteome</keyword>
<name>A0ABT4MU26_GORRU</name>
<reference evidence="1" key="1">
    <citation type="submission" date="2022-12" db="EMBL/GenBank/DDBJ databases">
        <authorList>
            <person name="Krivoruchko A.V."/>
            <person name="Elkin A."/>
        </authorList>
    </citation>
    <scope>NUCLEOTIDE SEQUENCE</scope>
    <source>
        <strain evidence="1">IEGM 1388</strain>
    </source>
</reference>
<gene>
    <name evidence="1" type="ORF">O4213_07145</name>
</gene>
<sequence length="50" mass="5201">MPYSNIEKADEADLIALADDRDSDAQGGTVIVTTLPGTTIIPVSIIVTKA</sequence>
<dbReference type="EMBL" id="JAPWIE010000002">
    <property type="protein sequence ID" value="MCZ4549751.1"/>
    <property type="molecule type" value="Genomic_DNA"/>
</dbReference>
<dbReference type="Proteomes" id="UP001067235">
    <property type="component" value="Unassembled WGS sequence"/>
</dbReference>
<comment type="caution">
    <text evidence="1">The sequence shown here is derived from an EMBL/GenBank/DDBJ whole genome shotgun (WGS) entry which is preliminary data.</text>
</comment>